<dbReference type="Proteomes" id="UP000697107">
    <property type="component" value="Unassembled WGS sequence"/>
</dbReference>
<dbReference type="GO" id="GO:0005524">
    <property type="term" value="F:ATP binding"/>
    <property type="evidence" value="ECO:0007669"/>
    <property type="project" value="UniProtKB-KW"/>
</dbReference>
<evidence type="ECO:0000256" key="3">
    <source>
        <dbReference type="ARBA" id="ARBA00022593"/>
    </source>
</evidence>
<dbReference type="EMBL" id="RCML01000597">
    <property type="protein sequence ID" value="KAG2972942.1"/>
    <property type="molecule type" value="Genomic_DNA"/>
</dbReference>
<dbReference type="PANTHER" id="PTHR23077:SF9">
    <property type="entry name" value="PEROXISOMAL ATPASE PEX6"/>
    <property type="match status" value="1"/>
</dbReference>
<protein>
    <recommendedName>
        <fullName evidence="8">Peroxisomal ATPase PEX6</fullName>
    </recommendedName>
    <alternativeName>
        <fullName evidence="9">Peroxin-6</fullName>
    </alternativeName>
</protein>
<keyword evidence="7" id="KW-0472">Membrane</keyword>
<organism evidence="14 16">
    <name type="scientific">Phytophthora cactorum</name>
    <dbReference type="NCBI Taxonomy" id="29920"/>
    <lineage>
        <taxon>Eukaryota</taxon>
        <taxon>Sar</taxon>
        <taxon>Stramenopiles</taxon>
        <taxon>Oomycota</taxon>
        <taxon>Peronosporomycetes</taxon>
        <taxon>Peronosporales</taxon>
        <taxon>Peronosporaceae</taxon>
        <taxon>Phytophthora</taxon>
    </lineage>
</organism>
<dbReference type="GO" id="GO:0016558">
    <property type="term" value="P:protein import into peroxisome matrix"/>
    <property type="evidence" value="ECO:0007669"/>
    <property type="project" value="TreeGrafter"/>
</dbReference>
<evidence type="ECO:0000256" key="6">
    <source>
        <dbReference type="ARBA" id="ARBA00022840"/>
    </source>
</evidence>
<dbReference type="PANTHER" id="PTHR23077">
    <property type="entry name" value="AAA-FAMILY ATPASE"/>
    <property type="match status" value="1"/>
</dbReference>
<evidence type="ECO:0000313" key="14">
    <source>
        <dbReference type="EMBL" id="KAG2972942.1"/>
    </source>
</evidence>
<dbReference type="InterPro" id="IPR050168">
    <property type="entry name" value="AAA_ATPase_domain"/>
</dbReference>
<dbReference type="FunFam" id="1.10.8.60:FF:000233">
    <property type="entry name" value="Peroxisome assembly factor, putative"/>
    <property type="match status" value="1"/>
</dbReference>
<evidence type="ECO:0000259" key="12">
    <source>
        <dbReference type="SMART" id="SM00382"/>
    </source>
</evidence>
<keyword evidence="5" id="KW-0378">Hydrolase</keyword>
<evidence type="ECO:0000313" key="16">
    <source>
        <dbReference type="Proteomes" id="UP000697107"/>
    </source>
</evidence>
<dbReference type="Proteomes" id="UP000735874">
    <property type="component" value="Unassembled WGS sequence"/>
</dbReference>
<dbReference type="Pfam" id="PF00004">
    <property type="entry name" value="AAA"/>
    <property type="match status" value="2"/>
</dbReference>
<dbReference type="Gene3D" id="3.40.50.300">
    <property type="entry name" value="P-loop containing nucleotide triphosphate hydrolases"/>
    <property type="match status" value="2"/>
</dbReference>
<keyword evidence="4" id="KW-0547">Nucleotide-binding</keyword>
<evidence type="ECO:0000313" key="15">
    <source>
        <dbReference type="EMBL" id="KAG3216317.1"/>
    </source>
</evidence>
<evidence type="ECO:0000313" key="13">
    <source>
        <dbReference type="EMBL" id="KAG2852104.1"/>
    </source>
</evidence>
<comment type="caution">
    <text evidence="14">The sequence shown here is derived from an EMBL/GenBank/DDBJ whole genome shotgun (WGS) entry which is preliminary data.</text>
</comment>
<dbReference type="GO" id="GO:0005829">
    <property type="term" value="C:cytosol"/>
    <property type="evidence" value="ECO:0007669"/>
    <property type="project" value="TreeGrafter"/>
</dbReference>
<comment type="similarity">
    <text evidence="2">Belongs to the AAA ATPase family.</text>
</comment>
<evidence type="ECO:0000256" key="8">
    <source>
        <dbReference type="ARBA" id="ARBA00034811"/>
    </source>
</evidence>
<sequence length="1218" mass="133223">MWLSSFAVNAAPEQHVVCAHVWSLRSSASSSSLAAVADDALALATTSDVSLLRRLRVVHDSFVTLQFQERRHVARLCLLPKTIVDANEEQQVNEVGDVTLSPLLAFNIGIPLHSSTATHMTVSLSIRAAVPQELGLAVQPSAPFRRKHQEQPAAASYAMITPLLVSSLSCHQHTLLQQRDGLLDAIRAYFATPKVMQVGDIFAVELRETTQSHVPKENKWYRENYVPYKAVEVPAACMKPKDDEATEPVTELMPPTLDLDTSLMFFRVEKLDGDNKDALALTVSDATELMQGSSTSAPSPDETTIKQFMTQSRYRGAAPAFDSALPFNTQQELYEVLYPAQLCEIPVSVLLSGARGVGKTTLVHQVAKQLGVITVEVPFTELTGQSELHLLENVRDQVSKAQALSPCLLYISHLFPVEKDNEEAELRIGAVLSECIRSLSQNQHSIPLIACVEDVNEVPKFIRQCFLYEMHLEAPDLSKRLEFLQHLAASIELGEDVDLTEIAQLTAGRTYGELSAMLADAGSLSIERILGDETDTSEVSLEDLVFTDSDDLPLKCSVSAKDMEESAQNQQAQASSANIGNASIPNVKWTDVGGLEDVKDEILDVVQLPIKHPELFASGVRQRSGILLYGPPGTGKTLLAKAIATECNLNFLSVKGPELLNMYIGESEKNVRQVFAKARSCRPCILFFDELDSLAPMRGRGSDSGGVMDRVVSQLLTEIDGLSGGGNDQVFVIGATNRPDLLETGLLRPGRFDRLLYLGICNEKSAQLKVLKAQTRKFTLAEDADLDAVVEHCPTNFTGADFYALSSSALAAALKDRVEALDRQLEEINAEDCYSSSPMTIRLLLNRLSPEELRVPVSQEHFMTALSQVVPSVSPAEIQHYENLKKHCPDKPFLEEYACCAFQQPHVVWLVRTGEGHRCSRAARELTTQFAEQSRAASRIQSFSKLSTVVYMVRFISYLALTIGSASAASSTDQTWCNQFKSKLDILPKASGDCSVCFYEQVDYAGPKFCVGKRVKSCTRANPITAPGTIGSIKFGSGCNLVANVRVTDVPFDEHVDVISKDVANTGYNVSGDHSVQQVYVEEAGRACLLGIPDSGDGYGVCYTDSVPEVETKYWNAITELMLFKSDAKDFDVILYENQDYNDPQKSAITKDVAQGTGAMSYRFTGYSKTLETNVTSSSGMKQSLQNKVRSVQFVSPENDATQTDSTPGSVAPAAYSV</sequence>
<evidence type="ECO:0000256" key="9">
    <source>
        <dbReference type="ARBA" id="ARBA00034920"/>
    </source>
</evidence>
<accession>A0A8T1FLG8</accession>
<dbReference type="InterPro" id="IPR027417">
    <property type="entry name" value="P-loop_NTPase"/>
</dbReference>
<dbReference type="InterPro" id="IPR003593">
    <property type="entry name" value="AAA+_ATPase"/>
</dbReference>
<evidence type="ECO:0000256" key="4">
    <source>
        <dbReference type="ARBA" id="ARBA00022741"/>
    </source>
</evidence>
<dbReference type="EMBL" id="RCMV01000493">
    <property type="protein sequence ID" value="KAG3216317.1"/>
    <property type="molecule type" value="Genomic_DNA"/>
</dbReference>
<keyword evidence="3" id="KW-0962">Peroxisome biogenesis</keyword>
<dbReference type="SUPFAM" id="SSF52540">
    <property type="entry name" value="P-loop containing nucleoside triphosphate hydrolases"/>
    <property type="match status" value="2"/>
</dbReference>
<reference evidence="14" key="1">
    <citation type="submission" date="2018-10" db="EMBL/GenBank/DDBJ databases">
        <title>Effector identification in a new, highly contiguous assembly of the strawberry crown rot pathogen Phytophthora cactorum.</title>
        <authorList>
            <person name="Armitage A.D."/>
            <person name="Nellist C.F."/>
            <person name="Bates H."/>
            <person name="Vickerstaff R.J."/>
            <person name="Harrison R.J."/>
        </authorList>
    </citation>
    <scope>NUCLEOTIDE SEQUENCE</scope>
    <source>
        <strain evidence="13">15-7</strain>
        <strain evidence="14">P415</strain>
        <strain evidence="15">P421</strain>
    </source>
</reference>
<evidence type="ECO:0000256" key="5">
    <source>
        <dbReference type="ARBA" id="ARBA00022801"/>
    </source>
</evidence>
<dbReference type="GO" id="GO:0005778">
    <property type="term" value="C:peroxisomal membrane"/>
    <property type="evidence" value="ECO:0007669"/>
    <property type="project" value="TreeGrafter"/>
</dbReference>
<dbReference type="EMBL" id="RCMG01000562">
    <property type="protein sequence ID" value="KAG2852104.1"/>
    <property type="molecule type" value="Genomic_DNA"/>
</dbReference>
<feature type="domain" description="AAA+ ATPase" evidence="12">
    <location>
        <begin position="345"/>
        <end position="476"/>
    </location>
</feature>
<dbReference type="VEuPathDB" id="FungiDB:PC110_g18447"/>
<feature type="compositionally biased region" description="Polar residues" evidence="11">
    <location>
        <begin position="1198"/>
        <end position="1209"/>
    </location>
</feature>
<dbReference type="GO" id="GO:0016887">
    <property type="term" value="F:ATP hydrolysis activity"/>
    <property type="evidence" value="ECO:0007669"/>
    <property type="project" value="InterPro"/>
</dbReference>
<gene>
    <name evidence="13" type="ORF">PC113_g15319</name>
    <name evidence="14" type="ORF">PC118_g15406</name>
    <name evidence="15" type="ORF">PC129_g12815</name>
</gene>
<evidence type="ECO:0000256" key="10">
    <source>
        <dbReference type="ARBA" id="ARBA00048778"/>
    </source>
</evidence>
<evidence type="ECO:0000256" key="1">
    <source>
        <dbReference type="ARBA" id="ARBA00004370"/>
    </source>
</evidence>
<keyword evidence="6" id="KW-0067">ATP-binding</keyword>
<comment type="subcellular location">
    <subcellularLocation>
        <location evidence="1">Membrane</location>
    </subcellularLocation>
</comment>
<evidence type="ECO:0000256" key="2">
    <source>
        <dbReference type="ARBA" id="ARBA00006914"/>
    </source>
</evidence>
<feature type="region of interest" description="Disordered" evidence="11">
    <location>
        <begin position="1198"/>
        <end position="1218"/>
    </location>
</feature>
<dbReference type="FunFam" id="3.40.50.300:FF:000109">
    <property type="entry name" value="Peroxisomal biogenesis factor 6"/>
    <property type="match status" value="1"/>
</dbReference>
<dbReference type="SMART" id="SM00382">
    <property type="entry name" value="AAA"/>
    <property type="match status" value="2"/>
</dbReference>
<feature type="domain" description="AAA+ ATPase" evidence="12">
    <location>
        <begin position="622"/>
        <end position="762"/>
    </location>
</feature>
<dbReference type="Proteomes" id="UP000760860">
    <property type="component" value="Unassembled WGS sequence"/>
</dbReference>
<comment type="catalytic activity">
    <reaction evidence="10">
        <text>ATP + H2O = ADP + phosphate + H(+)</text>
        <dbReference type="Rhea" id="RHEA:13065"/>
        <dbReference type="ChEBI" id="CHEBI:15377"/>
        <dbReference type="ChEBI" id="CHEBI:15378"/>
        <dbReference type="ChEBI" id="CHEBI:30616"/>
        <dbReference type="ChEBI" id="CHEBI:43474"/>
        <dbReference type="ChEBI" id="CHEBI:456216"/>
    </reaction>
    <physiologicalReaction direction="left-to-right" evidence="10">
        <dbReference type="Rhea" id="RHEA:13066"/>
    </physiologicalReaction>
</comment>
<dbReference type="Gene3D" id="1.10.8.60">
    <property type="match status" value="2"/>
</dbReference>
<dbReference type="AlphaFoldDB" id="A0A8T1FLG8"/>
<evidence type="ECO:0000256" key="11">
    <source>
        <dbReference type="SAM" id="MobiDB-lite"/>
    </source>
</evidence>
<evidence type="ECO:0000256" key="7">
    <source>
        <dbReference type="ARBA" id="ARBA00023136"/>
    </source>
</evidence>
<dbReference type="InterPro" id="IPR047533">
    <property type="entry name" value="RecA-like_PEX6_r2"/>
</dbReference>
<dbReference type="InterPro" id="IPR003959">
    <property type="entry name" value="ATPase_AAA_core"/>
</dbReference>
<dbReference type="VEuPathDB" id="FungiDB:PC110_g18448"/>
<dbReference type="CDD" id="cd19527">
    <property type="entry name" value="RecA-like_PEX6_r2"/>
    <property type="match status" value="1"/>
</dbReference>
<name>A0A8T1FLG8_9STRA</name>
<proteinExistence type="inferred from homology"/>